<evidence type="ECO:0000313" key="2">
    <source>
        <dbReference type="EMBL" id="CAB3742269.1"/>
    </source>
</evidence>
<dbReference type="Proteomes" id="UP000494255">
    <property type="component" value="Unassembled WGS sequence"/>
</dbReference>
<dbReference type="Pfam" id="PF24719">
    <property type="entry name" value="Imm33-like"/>
    <property type="match status" value="1"/>
</dbReference>
<accession>A0A6J5CP94</accession>
<feature type="domain" description="Imm33-like" evidence="1">
    <location>
        <begin position="3"/>
        <end position="86"/>
    </location>
</feature>
<gene>
    <name evidence="2" type="ORF">LMG24238_06856</name>
</gene>
<dbReference type="EMBL" id="CADIKC010000015">
    <property type="protein sequence ID" value="CAB3742269.1"/>
    <property type="molecule type" value="Genomic_DNA"/>
</dbReference>
<proteinExistence type="predicted"/>
<dbReference type="AlphaFoldDB" id="A0A6J5CP94"/>
<protein>
    <recommendedName>
        <fullName evidence="1">Imm33-like domain-containing protein</fullName>
    </recommendedName>
</protein>
<organism evidence="2 3">
    <name type="scientific">Paraburkholderia sediminicola</name>
    <dbReference type="NCBI Taxonomy" id="458836"/>
    <lineage>
        <taxon>Bacteria</taxon>
        <taxon>Pseudomonadati</taxon>
        <taxon>Pseudomonadota</taxon>
        <taxon>Betaproteobacteria</taxon>
        <taxon>Burkholderiales</taxon>
        <taxon>Burkholderiaceae</taxon>
        <taxon>Paraburkholderia</taxon>
    </lineage>
</organism>
<evidence type="ECO:0000259" key="1">
    <source>
        <dbReference type="Pfam" id="PF24719"/>
    </source>
</evidence>
<keyword evidence="3" id="KW-1185">Reference proteome</keyword>
<evidence type="ECO:0000313" key="3">
    <source>
        <dbReference type="Proteomes" id="UP000494255"/>
    </source>
</evidence>
<dbReference type="InterPro" id="IPR056509">
    <property type="entry name" value="Imm33-like"/>
</dbReference>
<reference evidence="2 3" key="1">
    <citation type="submission" date="2020-04" db="EMBL/GenBank/DDBJ databases">
        <authorList>
            <person name="De Canck E."/>
        </authorList>
    </citation>
    <scope>NUCLEOTIDE SEQUENCE [LARGE SCALE GENOMIC DNA]</scope>
    <source>
        <strain evidence="2 3">LMG 24238</strain>
    </source>
</reference>
<sequence length="92" mass="10389">MHLKLGVSLNVKSGARPLNGMRINADRGTNGWFIWAGETFSQNPDFFVPLHGEHLKEWAPLALPYLALPPGWRFLLAEGYEDVWEDLTLLGQ</sequence>
<name>A0A6J5CP94_9BURK</name>